<proteinExistence type="predicted"/>
<reference evidence="1 2" key="1">
    <citation type="submission" date="2016-03" db="EMBL/GenBank/DDBJ databases">
        <title>EvidentialGene: Evidence-directed Construction of Genes on Genomes.</title>
        <authorList>
            <person name="Gilbert D.G."/>
            <person name="Choi J.-H."/>
            <person name="Mockaitis K."/>
            <person name="Colbourne J."/>
            <person name="Pfrender M."/>
        </authorList>
    </citation>
    <scope>NUCLEOTIDE SEQUENCE [LARGE SCALE GENOMIC DNA]</scope>
    <source>
        <strain evidence="1 2">Xinb3</strain>
        <tissue evidence="1">Complete organism</tissue>
    </source>
</reference>
<gene>
    <name evidence="1" type="ORF">APZ42_033691</name>
</gene>
<keyword evidence="2" id="KW-1185">Reference proteome</keyword>
<evidence type="ECO:0000313" key="2">
    <source>
        <dbReference type="Proteomes" id="UP000076858"/>
    </source>
</evidence>
<dbReference type="EMBL" id="LRGB01003257">
    <property type="protein sequence ID" value="KZS03480.1"/>
    <property type="molecule type" value="Genomic_DNA"/>
</dbReference>
<name>A0A164KRL1_9CRUS</name>
<dbReference type="Proteomes" id="UP000076858">
    <property type="component" value="Unassembled WGS sequence"/>
</dbReference>
<protein>
    <submittedName>
        <fullName evidence="1">Uncharacterized protein</fullName>
    </submittedName>
</protein>
<dbReference type="AlphaFoldDB" id="A0A164KRL1"/>
<sequence>MSSSAERILRFTSKLPFEQRKIVLSLPNVLFANPSRRSWLCWADVLLETDPWL</sequence>
<accession>A0A164KRL1</accession>
<evidence type="ECO:0000313" key="1">
    <source>
        <dbReference type="EMBL" id="KZS03480.1"/>
    </source>
</evidence>
<comment type="caution">
    <text evidence="1">The sequence shown here is derived from an EMBL/GenBank/DDBJ whole genome shotgun (WGS) entry which is preliminary data.</text>
</comment>
<organism evidence="1 2">
    <name type="scientific">Daphnia magna</name>
    <dbReference type="NCBI Taxonomy" id="35525"/>
    <lineage>
        <taxon>Eukaryota</taxon>
        <taxon>Metazoa</taxon>
        <taxon>Ecdysozoa</taxon>
        <taxon>Arthropoda</taxon>
        <taxon>Crustacea</taxon>
        <taxon>Branchiopoda</taxon>
        <taxon>Diplostraca</taxon>
        <taxon>Cladocera</taxon>
        <taxon>Anomopoda</taxon>
        <taxon>Daphniidae</taxon>
        <taxon>Daphnia</taxon>
    </lineage>
</organism>